<evidence type="ECO:0000256" key="1">
    <source>
        <dbReference type="SAM" id="MobiDB-lite"/>
    </source>
</evidence>
<dbReference type="AlphaFoldDB" id="B6T6M2"/>
<reference evidence="2" key="1">
    <citation type="journal article" date="2009" name="Plant Mol. Biol.">
        <title>Insights into corn genes derived from large-scale cDNA sequencing.</title>
        <authorList>
            <person name="Alexandrov N.N."/>
            <person name="Brover V.V."/>
            <person name="Freidin S."/>
            <person name="Troukhan M.E."/>
            <person name="Tatarinova T.V."/>
            <person name="Zhang H."/>
            <person name="Swaller T.J."/>
            <person name="Lu Y.P."/>
            <person name="Bouck J."/>
            <person name="Flavell R.B."/>
            <person name="Feldmann K.A."/>
        </authorList>
    </citation>
    <scope>NUCLEOTIDE SEQUENCE</scope>
</reference>
<proteinExistence type="evidence at transcript level"/>
<protein>
    <submittedName>
        <fullName evidence="2">Uncharacterized protein</fullName>
    </submittedName>
</protein>
<feature type="compositionally biased region" description="Polar residues" evidence="1">
    <location>
        <begin position="147"/>
        <end position="161"/>
    </location>
</feature>
<accession>B6T6M2</accession>
<name>B6T6M2_MAIZE</name>
<organism evidence="2">
    <name type="scientific">Zea mays</name>
    <name type="common">Maize</name>
    <dbReference type="NCBI Taxonomy" id="4577"/>
    <lineage>
        <taxon>Eukaryota</taxon>
        <taxon>Viridiplantae</taxon>
        <taxon>Streptophyta</taxon>
        <taxon>Embryophyta</taxon>
        <taxon>Tracheophyta</taxon>
        <taxon>Spermatophyta</taxon>
        <taxon>Magnoliopsida</taxon>
        <taxon>Liliopsida</taxon>
        <taxon>Poales</taxon>
        <taxon>Poaceae</taxon>
        <taxon>PACMAD clade</taxon>
        <taxon>Panicoideae</taxon>
        <taxon>Andropogonodae</taxon>
        <taxon>Andropogoneae</taxon>
        <taxon>Tripsacinae</taxon>
        <taxon>Zea</taxon>
    </lineage>
</organism>
<dbReference type="GO" id="GO:0010089">
    <property type="term" value="P:xylem development"/>
    <property type="evidence" value="ECO:0007669"/>
    <property type="project" value="InterPro"/>
</dbReference>
<evidence type="ECO:0000313" key="2">
    <source>
        <dbReference type="EMBL" id="ACG32755.1"/>
    </source>
</evidence>
<dbReference type="InterPro" id="IPR039280">
    <property type="entry name" value="VUP"/>
</dbReference>
<dbReference type="EMBL" id="EU960637">
    <property type="protein sequence ID" value="ACG32755.1"/>
    <property type="molecule type" value="mRNA"/>
</dbReference>
<dbReference type="ExpressionAtlas" id="B6T6M2">
    <property type="expression patterns" value="baseline"/>
</dbReference>
<feature type="region of interest" description="Disordered" evidence="1">
    <location>
        <begin position="147"/>
        <end position="169"/>
    </location>
</feature>
<feature type="region of interest" description="Disordered" evidence="1">
    <location>
        <begin position="39"/>
        <end position="67"/>
    </location>
</feature>
<feature type="compositionally biased region" description="Polar residues" evidence="1">
    <location>
        <begin position="39"/>
        <end position="49"/>
    </location>
</feature>
<dbReference type="PANTHER" id="PTHR33974:SF23">
    <property type="entry name" value="OS04G0627300 PROTEIN"/>
    <property type="match status" value="1"/>
</dbReference>
<dbReference type="PANTHER" id="PTHR33974">
    <property type="entry name" value="VASCULAR-RELATED UNKNOWN PROTEIN 1-RELATED"/>
    <property type="match status" value="1"/>
</dbReference>
<sequence>MESKSPSTSCVISPAATLTMSAGESSWAMHIANFLASTPQDGTRVTDGQQPPAVPGGSGSSFSSSSSFDSFSDDASFITSEFMCNDDEDDDESVKDTACSSSAAAQQKATMENFHMKQMAATDAKQFNDMPQLMAKYLEAMSSKQQVTTGADHQAAISSSSADEKAIHESNELRKRGLCLVGVRRSPVRSFSP</sequence>